<comment type="caution">
    <text evidence="1">The sequence shown here is derived from an EMBL/GenBank/DDBJ whole genome shotgun (WGS) entry which is preliminary data.</text>
</comment>
<dbReference type="EMBL" id="QFQZ01000040">
    <property type="protein sequence ID" value="PZR33530.1"/>
    <property type="molecule type" value="Genomic_DNA"/>
</dbReference>
<dbReference type="Proteomes" id="UP000249393">
    <property type="component" value="Unassembled WGS sequence"/>
</dbReference>
<evidence type="ECO:0000313" key="2">
    <source>
        <dbReference type="Proteomes" id="UP000249393"/>
    </source>
</evidence>
<evidence type="ECO:0000313" key="1">
    <source>
        <dbReference type="EMBL" id="PZR33530.1"/>
    </source>
</evidence>
<accession>A0A2W5V0Z2</accession>
<protein>
    <submittedName>
        <fullName evidence="1">SRPBCC domain-containing protein</fullName>
    </submittedName>
</protein>
<dbReference type="Gene3D" id="3.30.530.20">
    <property type="match status" value="1"/>
</dbReference>
<gene>
    <name evidence="1" type="ORF">DI526_13250</name>
</gene>
<dbReference type="CDD" id="cd07822">
    <property type="entry name" value="SRPBCC_4"/>
    <property type="match status" value="1"/>
</dbReference>
<organism evidence="1 2">
    <name type="scientific">Caulobacter segnis</name>
    <dbReference type="NCBI Taxonomy" id="88688"/>
    <lineage>
        <taxon>Bacteria</taxon>
        <taxon>Pseudomonadati</taxon>
        <taxon>Pseudomonadota</taxon>
        <taxon>Alphaproteobacteria</taxon>
        <taxon>Caulobacterales</taxon>
        <taxon>Caulobacteraceae</taxon>
        <taxon>Caulobacter</taxon>
    </lineage>
</organism>
<dbReference type="PANTHER" id="PTHR36166:SF1">
    <property type="entry name" value="SRPBCC DOMAIN-CONTAINING PROTEIN"/>
    <property type="match status" value="1"/>
</dbReference>
<dbReference type="Pfam" id="PF10604">
    <property type="entry name" value="Polyketide_cyc2"/>
    <property type="match status" value="1"/>
</dbReference>
<sequence>MKRAVEHRIGVQAPAEIVWEVVSEFETWTHWNPLYRRAEGQMKIGTALVLEQHLPGEAPRVIQPIVQDWVPYEQLHWRSTRVGGLVTAIRYLEIENMGPANSTFSNGELFMGMLVRWVSREERRKLKAAFATMGEAVRDRAEALWSARGGAPI</sequence>
<dbReference type="AlphaFoldDB" id="A0A2W5V0Z2"/>
<dbReference type="InterPro" id="IPR019587">
    <property type="entry name" value="Polyketide_cyclase/dehydratase"/>
</dbReference>
<reference evidence="1 2" key="1">
    <citation type="submission" date="2017-08" db="EMBL/GenBank/DDBJ databases">
        <title>Infants hospitalized years apart are colonized by the same room-sourced microbial strains.</title>
        <authorList>
            <person name="Brooks B."/>
            <person name="Olm M.R."/>
            <person name="Firek B.A."/>
            <person name="Baker R."/>
            <person name="Thomas B.C."/>
            <person name="Morowitz M.J."/>
            <person name="Banfield J.F."/>
        </authorList>
    </citation>
    <scope>NUCLEOTIDE SEQUENCE [LARGE SCALE GENOMIC DNA]</scope>
    <source>
        <strain evidence="1">S2_003_000_R2_4</strain>
    </source>
</reference>
<dbReference type="PANTHER" id="PTHR36166">
    <property type="entry name" value="CHROMOSOME 9, WHOLE GENOME SHOTGUN SEQUENCE"/>
    <property type="match status" value="1"/>
</dbReference>
<proteinExistence type="predicted"/>
<dbReference type="RefSeq" id="WP_304278715.1">
    <property type="nucleotide sequence ID" value="NZ_QFQZ01000040.1"/>
</dbReference>
<name>A0A2W5V0Z2_9CAUL</name>
<dbReference type="SUPFAM" id="SSF55961">
    <property type="entry name" value="Bet v1-like"/>
    <property type="match status" value="1"/>
</dbReference>
<dbReference type="InterPro" id="IPR023393">
    <property type="entry name" value="START-like_dom_sf"/>
</dbReference>